<evidence type="ECO:0000259" key="9">
    <source>
        <dbReference type="PROSITE" id="PS50929"/>
    </source>
</evidence>
<dbReference type="SUPFAM" id="SSF90123">
    <property type="entry name" value="ABC transporter transmembrane region"/>
    <property type="match status" value="1"/>
</dbReference>
<proteinExistence type="predicted"/>
<keyword evidence="3" id="KW-0547">Nucleotide-binding</keyword>
<dbReference type="CDD" id="cd03228">
    <property type="entry name" value="ABCC_MRP_Like"/>
    <property type="match status" value="1"/>
</dbReference>
<feature type="transmembrane region" description="Helical" evidence="7">
    <location>
        <begin position="150"/>
        <end position="168"/>
    </location>
</feature>
<dbReference type="Gene3D" id="3.40.50.300">
    <property type="entry name" value="P-loop containing nucleotide triphosphate hydrolases"/>
    <property type="match status" value="1"/>
</dbReference>
<evidence type="ECO:0000256" key="3">
    <source>
        <dbReference type="ARBA" id="ARBA00022741"/>
    </source>
</evidence>
<evidence type="ECO:0000256" key="5">
    <source>
        <dbReference type="ARBA" id="ARBA00022989"/>
    </source>
</evidence>
<comment type="caution">
    <text evidence="10">The sequence shown here is derived from an EMBL/GenBank/DDBJ whole genome shotgun (WGS) entry which is preliminary data.</text>
</comment>
<dbReference type="SUPFAM" id="SSF52540">
    <property type="entry name" value="P-loop containing nucleoside triphosphate hydrolases"/>
    <property type="match status" value="1"/>
</dbReference>
<feature type="domain" description="ABC transmembrane type-1" evidence="9">
    <location>
        <begin position="1"/>
        <end position="292"/>
    </location>
</feature>
<evidence type="ECO:0000256" key="1">
    <source>
        <dbReference type="ARBA" id="ARBA00004651"/>
    </source>
</evidence>
<accession>A0A3N2RQ14</accession>
<feature type="transmembrane region" description="Helical" evidence="7">
    <location>
        <begin position="119"/>
        <end position="144"/>
    </location>
</feature>
<dbReference type="GO" id="GO:0140359">
    <property type="term" value="F:ABC-type transporter activity"/>
    <property type="evidence" value="ECO:0007669"/>
    <property type="project" value="InterPro"/>
</dbReference>
<dbReference type="GO" id="GO:1904680">
    <property type="term" value="F:peptide transmembrane transporter activity"/>
    <property type="evidence" value="ECO:0007669"/>
    <property type="project" value="InterPro"/>
</dbReference>
<dbReference type="PROSITE" id="PS50929">
    <property type="entry name" value="ABC_TM1F"/>
    <property type="match status" value="1"/>
</dbReference>
<keyword evidence="2 7" id="KW-0812">Transmembrane</keyword>
<dbReference type="Pfam" id="PF00005">
    <property type="entry name" value="ABC_tran"/>
    <property type="match status" value="1"/>
</dbReference>
<comment type="subcellular location">
    <subcellularLocation>
        <location evidence="1">Cell membrane</location>
        <topology evidence="1">Multi-pass membrane protein</topology>
    </subcellularLocation>
</comment>
<evidence type="ECO:0000256" key="6">
    <source>
        <dbReference type="ARBA" id="ARBA00023136"/>
    </source>
</evidence>
<dbReference type="InterPro" id="IPR003593">
    <property type="entry name" value="AAA+_ATPase"/>
</dbReference>
<gene>
    <name evidence="10" type="ORF">EB837_24760</name>
</gene>
<dbReference type="InterPro" id="IPR017871">
    <property type="entry name" value="ABC_transporter-like_CS"/>
</dbReference>
<dbReference type="GO" id="GO:0034040">
    <property type="term" value="F:ATPase-coupled lipid transmembrane transporter activity"/>
    <property type="evidence" value="ECO:0007669"/>
    <property type="project" value="TreeGrafter"/>
</dbReference>
<dbReference type="AlphaFoldDB" id="A0A3N2RQ14"/>
<dbReference type="InterPro" id="IPR039421">
    <property type="entry name" value="Type_1_exporter"/>
</dbReference>
<evidence type="ECO:0000256" key="4">
    <source>
        <dbReference type="ARBA" id="ARBA00022840"/>
    </source>
</evidence>
<dbReference type="Proteomes" id="UP000268051">
    <property type="component" value="Unassembled WGS sequence"/>
</dbReference>
<keyword evidence="6 7" id="KW-0472">Membrane</keyword>
<dbReference type="InterPro" id="IPR003439">
    <property type="entry name" value="ABC_transporter-like_ATP-bd"/>
</dbReference>
<reference evidence="10 11" key="1">
    <citation type="submission" date="2018-10" db="EMBL/GenBank/DDBJ databases">
        <title>Horizontal transference of carbapenem resistance between Klebsiella pneumoniae and Kluyvera ascorbata during abdominal infection: a case report.</title>
        <authorList>
            <person name="Raro O.H.F."/>
            <person name="Lima-Morales D."/>
            <person name="Barth A.L."/>
            <person name="Paim T.G.S."/>
            <person name="Mott M.P."/>
            <person name="Riche C.V.W."/>
            <person name="Teixeira U.F."/>
            <person name="Waechter F."/>
            <person name="Dias C.A.G."/>
        </authorList>
    </citation>
    <scope>NUCLEOTIDE SEQUENCE [LARGE SCALE GENOMIC DNA]</scope>
    <source>
        <strain evidence="10 11">OT2</strain>
    </source>
</reference>
<feature type="transmembrane region" description="Helical" evidence="7">
    <location>
        <begin position="54"/>
        <end position="76"/>
    </location>
</feature>
<dbReference type="GO" id="GO:0005886">
    <property type="term" value="C:plasma membrane"/>
    <property type="evidence" value="ECO:0007669"/>
    <property type="project" value="UniProtKB-SubCell"/>
</dbReference>
<dbReference type="InterPro" id="IPR027417">
    <property type="entry name" value="P-loop_NTPase"/>
</dbReference>
<protein>
    <submittedName>
        <fullName evidence="10">Cyclic peptide export ABC transporter</fullName>
    </submittedName>
</protein>
<dbReference type="PANTHER" id="PTHR24221">
    <property type="entry name" value="ATP-BINDING CASSETTE SUB-FAMILY B"/>
    <property type="match status" value="1"/>
</dbReference>
<evidence type="ECO:0000313" key="11">
    <source>
        <dbReference type="Proteomes" id="UP000268051"/>
    </source>
</evidence>
<evidence type="ECO:0000259" key="8">
    <source>
        <dbReference type="PROSITE" id="PS50893"/>
    </source>
</evidence>
<dbReference type="GO" id="GO:0005524">
    <property type="term" value="F:ATP binding"/>
    <property type="evidence" value="ECO:0007669"/>
    <property type="project" value="UniProtKB-KW"/>
</dbReference>
<dbReference type="PROSITE" id="PS50893">
    <property type="entry name" value="ABC_TRANSPORTER_2"/>
    <property type="match status" value="1"/>
</dbReference>
<dbReference type="InterPro" id="IPR036640">
    <property type="entry name" value="ABC1_TM_sf"/>
</dbReference>
<feature type="domain" description="ABC transporter" evidence="8">
    <location>
        <begin position="324"/>
        <end position="531"/>
    </location>
</feature>
<sequence length="531" mass="59160">MSLLLMLFRMVGGWLLLAVVAGLISGLSNASLLAMINHSLNLPPAHGWLAPGIQFALLACLMLATRVISQTTFMYLGQKVKARLRSELTHRVSETRWLQLERSGMARTISVLTQDLDTLVVFFVNLPNLFIYSAVILGCLIYLATLSLSVLGLALLAIALGTMGYQAAHGRALGLLRQSRRREDTLIQQCKTLFDGGREYRLNAARRRHFVDGELAENIEAVRRERTRGYILYGLATSWGSILFFVFIGLVLFGLREALTLQPAAITGYVMIFLYMIVPVEGVLSSLPTIASARVAMQRVQQLQAALPPEQAQRPLPEGPFTSLALERVSYQYQGEDGERFTLGPLDLTFTPGELVFIVGGNGSGKTTLANLLVGLYPPDSGTLRLNGQLIADDQQEAYRQCFSVVFNDFFLFDNVAFVHERTAEQVGELLERLKLSHKVRFADGRFSTTALSQGQRKRLALLQAWLEARPIYLFDEWAADQDPEFKAVFYQEILPALKAEGKTIIAITHDDRYFHLADRIIKLESGCIVE</sequence>
<dbReference type="EMBL" id="RHFN01000047">
    <property type="protein sequence ID" value="ROU09548.1"/>
    <property type="molecule type" value="Genomic_DNA"/>
</dbReference>
<organism evidence="10 11">
    <name type="scientific">Kluyvera ascorbata</name>
    <dbReference type="NCBI Taxonomy" id="51288"/>
    <lineage>
        <taxon>Bacteria</taxon>
        <taxon>Pseudomonadati</taxon>
        <taxon>Pseudomonadota</taxon>
        <taxon>Gammaproteobacteria</taxon>
        <taxon>Enterobacterales</taxon>
        <taxon>Enterobacteriaceae</taxon>
        <taxon>Kluyvera</taxon>
    </lineage>
</organism>
<dbReference type="PROSITE" id="PS00211">
    <property type="entry name" value="ABC_TRANSPORTER_1"/>
    <property type="match status" value="1"/>
</dbReference>
<keyword evidence="4" id="KW-0067">ATP-binding</keyword>
<evidence type="ECO:0000256" key="2">
    <source>
        <dbReference type="ARBA" id="ARBA00022692"/>
    </source>
</evidence>
<evidence type="ECO:0000256" key="7">
    <source>
        <dbReference type="SAM" id="Phobius"/>
    </source>
</evidence>
<dbReference type="InterPro" id="IPR005898">
    <property type="entry name" value="Cyc_pep_transpt_SyrD/YojI"/>
</dbReference>
<evidence type="ECO:0000313" key="10">
    <source>
        <dbReference type="EMBL" id="ROU09548.1"/>
    </source>
</evidence>
<dbReference type="OrthoDB" id="9760776at2"/>
<name>A0A3N2RQ14_9ENTR</name>
<dbReference type="Gene3D" id="1.20.1560.10">
    <property type="entry name" value="ABC transporter type 1, transmembrane domain"/>
    <property type="match status" value="1"/>
</dbReference>
<dbReference type="NCBIfam" id="TIGR01194">
    <property type="entry name" value="cyc_pep_trnsptr"/>
    <property type="match status" value="1"/>
</dbReference>
<dbReference type="GO" id="GO:0016887">
    <property type="term" value="F:ATP hydrolysis activity"/>
    <property type="evidence" value="ECO:0007669"/>
    <property type="project" value="InterPro"/>
</dbReference>
<feature type="transmembrane region" description="Helical" evidence="7">
    <location>
        <begin position="230"/>
        <end position="253"/>
    </location>
</feature>
<dbReference type="SMART" id="SM00382">
    <property type="entry name" value="AAA"/>
    <property type="match status" value="1"/>
</dbReference>
<dbReference type="RefSeq" id="WP_123652803.1">
    <property type="nucleotide sequence ID" value="NZ_RHFN01000047.1"/>
</dbReference>
<dbReference type="GO" id="GO:0015833">
    <property type="term" value="P:peptide transport"/>
    <property type="evidence" value="ECO:0007669"/>
    <property type="project" value="InterPro"/>
</dbReference>
<keyword evidence="5 7" id="KW-1133">Transmembrane helix</keyword>
<dbReference type="PANTHER" id="PTHR24221:SF654">
    <property type="entry name" value="ATP-BINDING CASSETTE SUB-FAMILY B MEMBER 6"/>
    <property type="match status" value="1"/>
</dbReference>
<dbReference type="InterPro" id="IPR011527">
    <property type="entry name" value="ABC1_TM_dom"/>
</dbReference>